<reference evidence="2" key="1">
    <citation type="submission" date="2022-10" db="EMBL/GenBank/DDBJ databases">
        <title>The WGS of Solirubrobacter sp. CPCC 204708.</title>
        <authorList>
            <person name="Jiang Z."/>
        </authorList>
    </citation>
    <scope>NUCLEOTIDE SEQUENCE</scope>
    <source>
        <strain evidence="2">CPCC 204708</strain>
    </source>
</reference>
<dbReference type="Proteomes" id="UP001147700">
    <property type="component" value="Unassembled WGS sequence"/>
</dbReference>
<proteinExistence type="predicted"/>
<gene>
    <name evidence="2" type="ORF">OJ962_21740</name>
</gene>
<organism evidence="2 3">
    <name type="scientific">Solirubrobacter deserti</name>
    <dbReference type="NCBI Taxonomy" id="2282478"/>
    <lineage>
        <taxon>Bacteria</taxon>
        <taxon>Bacillati</taxon>
        <taxon>Actinomycetota</taxon>
        <taxon>Thermoleophilia</taxon>
        <taxon>Solirubrobacterales</taxon>
        <taxon>Solirubrobacteraceae</taxon>
        <taxon>Solirubrobacter</taxon>
    </lineage>
</organism>
<evidence type="ECO:0000256" key="1">
    <source>
        <dbReference type="SAM" id="SignalP"/>
    </source>
</evidence>
<evidence type="ECO:0000313" key="3">
    <source>
        <dbReference type="Proteomes" id="UP001147700"/>
    </source>
</evidence>
<feature type="signal peptide" evidence="1">
    <location>
        <begin position="1"/>
        <end position="21"/>
    </location>
</feature>
<keyword evidence="3" id="KW-1185">Reference proteome</keyword>
<dbReference type="RefSeq" id="WP_202952510.1">
    <property type="nucleotide sequence ID" value="NZ_JAPCID010000034.1"/>
</dbReference>
<comment type="caution">
    <text evidence="2">The sequence shown here is derived from an EMBL/GenBank/DDBJ whole genome shotgun (WGS) entry which is preliminary data.</text>
</comment>
<feature type="chain" id="PRO_5047412260" evidence="1">
    <location>
        <begin position="22"/>
        <end position="192"/>
    </location>
</feature>
<dbReference type="EMBL" id="JAPCID010000034">
    <property type="protein sequence ID" value="MDA0140140.1"/>
    <property type="molecule type" value="Genomic_DNA"/>
</dbReference>
<evidence type="ECO:0000313" key="2">
    <source>
        <dbReference type="EMBL" id="MDA0140140.1"/>
    </source>
</evidence>
<protein>
    <submittedName>
        <fullName evidence="2">Uncharacterized protein</fullName>
    </submittedName>
</protein>
<sequence>MATRALAALVAALICAAPASAAQARDNTATATIETDGGRDFDFAWSLDRQRGGVVEHRNVAQAGARCSDCRSTAIAFQIVIVEGQPEKFAPVNQAVAVNDQCTRCVVYAGARQLVRVVDKPVRFTAKGLLTLASVRHELRKLEDQDLTVDQLADALEAQEARALDVLQNELVPRSGKSWKVLRSRDRGDDDS</sequence>
<accession>A0ABT4RPC2</accession>
<name>A0ABT4RPC2_9ACTN</name>
<keyword evidence="1" id="KW-0732">Signal</keyword>